<dbReference type="Proteomes" id="UP000437736">
    <property type="component" value="Unassembled WGS sequence"/>
</dbReference>
<sequence length="64" mass="7014">MLDVDALGDYLTVVDAVDGARRMLRAYDAGQQTLGVVAWSLAELGRQVDRAADQSSAWFDERVV</sequence>
<reference evidence="1 2" key="1">
    <citation type="submission" date="2019-11" db="EMBL/GenBank/DDBJ databases">
        <title>Acidiferrimicrobium australis gen. nov., sp. nov., an acidophilic and obligately heterotrophic, member of the Actinobacteria that catalyses dissimilatory oxido- reduction of iron isolated from metal-rich acidic water in Chile.</title>
        <authorList>
            <person name="Gonzalez D."/>
            <person name="Huber K."/>
            <person name="Hedrich S."/>
            <person name="Rojas-Villalobos C."/>
            <person name="Quatrini R."/>
            <person name="Dinamarca M.A."/>
            <person name="Schwarz A."/>
            <person name="Canales C."/>
            <person name="Nancucheo I."/>
        </authorList>
    </citation>
    <scope>NUCLEOTIDE SEQUENCE [LARGE SCALE GENOMIC DNA]</scope>
    <source>
        <strain evidence="1 2">USS-CCA1</strain>
    </source>
</reference>
<protein>
    <submittedName>
        <fullName evidence="1">Uncharacterized protein</fullName>
    </submittedName>
</protein>
<keyword evidence="2" id="KW-1185">Reference proteome</keyword>
<proteinExistence type="predicted"/>
<organism evidence="1 2">
    <name type="scientific">Acidiferrimicrobium australe</name>
    <dbReference type="NCBI Taxonomy" id="2664430"/>
    <lineage>
        <taxon>Bacteria</taxon>
        <taxon>Bacillati</taxon>
        <taxon>Actinomycetota</taxon>
        <taxon>Acidimicrobiia</taxon>
        <taxon>Acidimicrobiales</taxon>
        <taxon>Acidimicrobiaceae</taxon>
        <taxon>Acidiferrimicrobium</taxon>
    </lineage>
</organism>
<name>A0ABW9QP88_9ACTN</name>
<comment type="caution">
    <text evidence="1">The sequence shown here is derived from an EMBL/GenBank/DDBJ whole genome shotgun (WGS) entry which is preliminary data.</text>
</comment>
<evidence type="ECO:0000313" key="2">
    <source>
        <dbReference type="Proteomes" id="UP000437736"/>
    </source>
</evidence>
<accession>A0ABW9QP88</accession>
<evidence type="ECO:0000313" key="1">
    <source>
        <dbReference type="EMBL" id="MST31620.1"/>
    </source>
</evidence>
<gene>
    <name evidence="1" type="ORF">GHK86_02590</name>
</gene>
<dbReference type="EMBL" id="WJHE01000107">
    <property type="protein sequence ID" value="MST31620.1"/>
    <property type="molecule type" value="Genomic_DNA"/>
</dbReference>